<sequence>MDSKTLKSTLKQAKEAIKNKDISSALSLCKAVLKEDRNNYIALVLLGAAFQESDQKNQAPNAYRKAIEVSPDQLLAWQGLMVYYEKDDANKHAEELVPIYQRLLQLESETSKWCDTVLKIRMIITKFKNDDSIRQILIEYKNTNDSVKLDALRKLVVHYLSHVDDIPAQNLKLCEEILNGSDSELENDHCQACFKLLYNQKKMQQLLTYADKLIQMRDENCQALEWICKVSSELYVEDRGSVEDWCVRLPQYYTRLLELSNDNVLGLMSRGVYLMSQRAYLEARETLQYCLSLNKGLFHAVCLLAETELQLLCLEQAERHVRTALSLRPDHRITCAILAKTLALSDDPGKWEKAVNMAKELLAEGQCKLAAEALCHAYLQLRQWTDLLTALPCLSHAPALAALLHLEYDHQEAGEGLLPALAQHTPDCPEAWYLIGQLYNTKCSYDLACTAFLKCAKLAPHWYTAYLQLGHIYARSNATLDKARRCYQRALALNPAHSPTQMALSDTYRALGDGKSNLSLLEDISQRPEGHWAWARLGLQYWDLGDTSAAINCLRAALKSDPDNSHMWEALADAYMARGANGSALKSYQKVLELKPGAFYPALQIATIKQMTELADESLLEFRELVVAQPASPLVLKGLCETCLYLAREHLTTRLIGLARDRLQEGLTAIASAVQVRPDLACLWKLAGDCLTLAGSLPRSWHYLTVPEVLRSKSASEAIQQGLQLLQLSARCFCRCLKLMSGEGQAAVWHDLALNYRQQAELSDTRDSICERALAAAKESVTLDPGSWQHWNQLGIVAALPEVRKFKLAQHAFIKATMLDNTVAAPWSNLGCLYLRLDELKLANAAFSAAQRTDSEYCPSWVGQALIAERVQNEETMDLFRHTTQLGYHPESSLGYGQWVCQTLRQATNDPHYIYSIERMHAVPVAIDALTWSTDDREDDACGLNMLGCLLERCGCYRSSVEVLSRAVDQAPPSHRDKVLANFGRVLLKAEKVEDAVQVYRAISKADIHSQCGLALALYRGKQYQEAFEAYEAALNWWAQDDAVKAHLHVAMAAVAYKLAGADLAKTLLLKGNQLKPTSVYGLFAACSLGMLNSDLELSKMVLRDLLKYQNEAEYISHIALFQAYTKFLQCDFQGSVWSMSKTVHVHPSLPALWLHQALLILNKHSVGESAGVVGAGKVGVAAHSARTAMTLGRTKMDVSKVLAVVSLSQLMSGDANRALSASQHAVHLYPAVGESWAVLATSCHAANVTAVTPAHLRSFISHARQNIELERPLARWMSNFERKISLLAA</sequence>
<organism evidence="4">
    <name type="scientific">Cuerna arida</name>
    <dbReference type="NCBI Taxonomy" id="1464854"/>
    <lineage>
        <taxon>Eukaryota</taxon>
        <taxon>Metazoa</taxon>
        <taxon>Ecdysozoa</taxon>
        <taxon>Arthropoda</taxon>
        <taxon>Hexapoda</taxon>
        <taxon>Insecta</taxon>
        <taxon>Pterygota</taxon>
        <taxon>Neoptera</taxon>
        <taxon>Paraneoptera</taxon>
        <taxon>Hemiptera</taxon>
        <taxon>Auchenorrhyncha</taxon>
        <taxon>Membracoidea</taxon>
        <taxon>Cicadellidae</taxon>
        <taxon>Cicadellinae</taxon>
        <taxon>Proconiini</taxon>
        <taxon>Cuerna</taxon>
    </lineage>
</organism>
<dbReference type="InterPro" id="IPR039226">
    <property type="entry name" value="Ski3/TTC37"/>
</dbReference>
<keyword evidence="1" id="KW-0677">Repeat</keyword>
<accession>A0A1B6F9Z5</accession>
<dbReference type="SMART" id="SM00028">
    <property type="entry name" value="TPR"/>
    <property type="match status" value="11"/>
</dbReference>
<feature type="repeat" description="TPR" evidence="3">
    <location>
        <begin position="40"/>
        <end position="73"/>
    </location>
</feature>
<dbReference type="Pfam" id="PF13432">
    <property type="entry name" value="TPR_16"/>
    <property type="match status" value="2"/>
</dbReference>
<dbReference type="EMBL" id="GECZ01022720">
    <property type="protein sequence ID" value="JAS47049.1"/>
    <property type="molecule type" value="Transcribed_RNA"/>
</dbReference>
<keyword evidence="2 3" id="KW-0802">TPR repeat</keyword>
<feature type="repeat" description="TPR" evidence="3">
    <location>
        <begin position="429"/>
        <end position="462"/>
    </location>
</feature>
<dbReference type="SUPFAM" id="SSF48452">
    <property type="entry name" value="TPR-like"/>
    <property type="match status" value="4"/>
</dbReference>
<dbReference type="PANTHER" id="PTHR15704">
    <property type="entry name" value="SUPERKILLER 3 PROTEIN-RELATED"/>
    <property type="match status" value="1"/>
</dbReference>
<dbReference type="InterPro" id="IPR011990">
    <property type="entry name" value="TPR-like_helical_dom_sf"/>
</dbReference>
<dbReference type="PANTHER" id="PTHR15704:SF7">
    <property type="entry name" value="SUPERKILLER COMPLEX PROTEIN 3"/>
    <property type="match status" value="1"/>
</dbReference>
<evidence type="ECO:0000256" key="2">
    <source>
        <dbReference type="ARBA" id="ARBA00022803"/>
    </source>
</evidence>
<evidence type="ECO:0008006" key="5">
    <source>
        <dbReference type="Google" id="ProtNLM"/>
    </source>
</evidence>
<dbReference type="InterPro" id="IPR019734">
    <property type="entry name" value="TPR_rpt"/>
</dbReference>
<proteinExistence type="predicted"/>
<dbReference type="PROSITE" id="PS50005">
    <property type="entry name" value="TPR"/>
    <property type="match status" value="4"/>
</dbReference>
<evidence type="ECO:0000256" key="3">
    <source>
        <dbReference type="PROSITE-ProRule" id="PRU00339"/>
    </source>
</evidence>
<dbReference type="GO" id="GO:0055087">
    <property type="term" value="C:Ski complex"/>
    <property type="evidence" value="ECO:0007669"/>
    <property type="project" value="InterPro"/>
</dbReference>
<dbReference type="GO" id="GO:0006401">
    <property type="term" value="P:RNA catabolic process"/>
    <property type="evidence" value="ECO:0007669"/>
    <property type="project" value="InterPro"/>
</dbReference>
<dbReference type="Gene3D" id="1.25.40.10">
    <property type="entry name" value="Tetratricopeptide repeat domain"/>
    <property type="match status" value="6"/>
</dbReference>
<evidence type="ECO:0000256" key="1">
    <source>
        <dbReference type="ARBA" id="ARBA00022737"/>
    </source>
</evidence>
<name>A0A1B6F9Z5_9HEMI</name>
<protein>
    <recommendedName>
        <fullName evidence="5">Tetratricopeptide repeat protein 37</fullName>
    </recommendedName>
</protein>
<feature type="repeat" description="TPR" evidence="3">
    <location>
        <begin position="531"/>
        <end position="564"/>
    </location>
</feature>
<reference evidence="4" key="1">
    <citation type="submission" date="2015-11" db="EMBL/GenBank/DDBJ databases">
        <title>De novo transcriptome assembly of four potential Pierce s Disease insect vectors from Arizona vineyards.</title>
        <authorList>
            <person name="Tassone E.E."/>
        </authorList>
    </citation>
    <scope>NUCLEOTIDE SEQUENCE</scope>
</reference>
<evidence type="ECO:0000313" key="4">
    <source>
        <dbReference type="EMBL" id="JAS47049.1"/>
    </source>
</evidence>
<feature type="repeat" description="TPR" evidence="3">
    <location>
        <begin position="565"/>
        <end position="598"/>
    </location>
</feature>
<gene>
    <name evidence="4" type="ORF">g.7644</name>
</gene>
<dbReference type="Pfam" id="PF13181">
    <property type="entry name" value="TPR_8"/>
    <property type="match status" value="2"/>
</dbReference>